<evidence type="ECO:0000313" key="2">
    <source>
        <dbReference type="Proteomes" id="UP001154282"/>
    </source>
</evidence>
<comment type="caution">
    <text evidence="1">The sequence shown here is derived from an EMBL/GenBank/DDBJ whole genome shotgun (WGS) entry which is preliminary data.</text>
</comment>
<reference evidence="1" key="1">
    <citation type="submission" date="2022-08" db="EMBL/GenBank/DDBJ databases">
        <authorList>
            <person name="Gutierrez-Valencia J."/>
        </authorList>
    </citation>
    <scope>NUCLEOTIDE SEQUENCE</scope>
</reference>
<keyword evidence="2" id="KW-1185">Reference proteome</keyword>
<accession>A0AAV0HI48</accession>
<dbReference type="Gene3D" id="3.40.630.30">
    <property type="match status" value="1"/>
</dbReference>
<dbReference type="AlphaFoldDB" id="A0AAV0HI48"/>
<sequence>MVKPIILRSVVGTLDLSIRWLLLGEIFPGVYGKAPHLGNIHGGGEDIYGYVSNLVVVEFARRRVELLYVHVDRNNRPAQQFYEKTGFEMIEEASDGRVEDNTYLLRSIL</sequence>
<dbReference type="InterPro" id="IPR016181">
    <property type="entry name" value="Acyl_CoA_acyltransferase"/>
</dbReference>
<organism evidence="1 2">
    <name type="scientific">Linum tenue</name>
    <dbReference type="NCBI Taxonomy" id="586396"/>
    <lineage>
        <taxon>Eukaryota</taxon>
        <taxon>Viridiplantae</taxon>
        <taxon>Streptophyta</taxon>
        <taxon>Embryophyta</taxon>
        <taxon>Tracheophyta</taxon>
        <taxon>Spermatophyta</taxon>
        <taxon>Magnoliopsida</taxon>
        <taxon>eudicotyledons</taxon>
        <taxon>Gunneridae</taxon>
        <taxon>Pentapetalae</taxon>
        <taxon>rosids</taxon>
        <taxon>fabids</taxon>
        <taxon>Malpighiales</taxon>
        <taxon>Linaceae</taxon>
        <taxon>Linum</taxon>
    </lineage>
</organism>
<evidence type="ECO:0008006" key="3">
    <source>
        <dbReference type="Google" id="ProtNLM"/>
    </source>
</evidence>
<dbReference type="EMBL" id="CAMGYJ010000002">
    <property type="protein sequence ID" value="CAI0384970.1"/>
    <property type="molecule type" value="Genomic_DNA"/>
</dbReference>
<name>A0AAV0HI48_9ROSI</name>
<dbReference type="Proteomes" id="UP001154282">
    <property type="component" value="Unassembled WGS sequence"/>
</dbReference>
<protein>
    <recommendedName>
        <fullName evidence="3">N-acetyltransferase domain-containing protein</fullName>
    </recommendedName>
</protein>
<dbReference type="SUPFAM" id="SSF55729">
    <property type="entry name" value="Acyl-CoA N-acyltransferases (Nat)"/>
    <property type="match status" value="1"/>
</dbReference>
<gene>
    <name evidence="1" type="ORF">LITE_LOCUS4603</name>
</gene>
<dbReference type="PANTHER" id="PTHR47426">
    <property type="entry name" value="ACYL-COA N-ACYLTRANSFERASES (NAT) SUPERFAMILY PROTEIN"/>
    <property type="match status" value="1"/>
</dbReference>
<evidence type="ECO:0000313" key="1">
    <source>
        <dbReference type="EMBL" id="CAI0384970.1"/>
    </source>
</evidence>
<proteinExistence type="predicted"/>
<dbReference type="PANTHER" id="PTHR47426:SF3">
    <property type="entry name" value="GCN5-RELATED N-ACETYLTRANSFERASE 6, CHLOROPLASTIC"/>
    <property type="match status" value="1"/>
</dbReference>